<dbReference type="PANTHER" id="PTHR31973:SF195">
    <property type="entry name" value="MUDR FAMILY TRANSPOSASE"/>
    <property type="match status" value="1"/>
</dbReference>
<dbReference type="InterPro" id="IPR018289">
    <property type="entry name" value="MULE_transposase_dom"/>
</dbReference>
<evidence type="ECO:0000313" key="5">
    <source>
        <dbReference type="RefSeq" id="XP_020999424.1"/>
    </source>
</evidence>
<reference evidence="2" key="1">
    <citation type="journal article" date="2016" name="Nat. Genet.">
        <title>The genome sequences of Arachis duranensis and Arachis ipaensis, the diploid ancestors of cultivated peanut.</title>
        <authorList>
            <person name="Bertioli D.J."/>
            <person name="Cannon S.B."/>
            <person name="Froenicke L."/>
            <person name="Huang G."/>
            <person name="Farmer A.D."/>
            <person name="Cannon E.K."/>
            <person name="Liu X."/>
            <person name="Gao D."/>
            <person name="Clevenger J."/>
            <person name="Dash S."/>
            <person name="Ren L."/>
            <person name="Moretzsohn M.C."/>
            <person name="Shirasawa K."/>
            <person name="Huang W."/>
            <person name="Vidigal B."/>
            <person name="Abernathy B."/>
            <person name="Chu Y."/>
            <person name="Niederhuth C.E."/>
            <person name="Umale P."/>
            <person name="Araujo A.C."/>
            <person name="Kozik A."/>
            <person name="Kim K.D."/>
            <person name="Burow M.D."/>
            <person name="Varshney R.K."/>
            <person name="Wang X."/>
            <person name="Zhang X."/>
            <person name="Barkley N."/>
            <person name="Guimaraes P.M."/>
            <person name="Isobe S."/>
            <person name="Guo B."/>
            <person name="Liao B."/>
            <person name="Stalker H.T."/>
            <person name="Schmitz R.J."/>
            <person name="Scheffler B.E."/>
            <person name="Leal-Bertioli S.C."/>
            <person name="Xun X."/>
            <person name="Jackson S.A."/>
            <person name="Michelmore R."/>
            <person name="Ozias-Akins P."/>
        </authorList>
    </citation>
    <scope>NUCLEOTIDE SEQUENCE [LARGE SCALE GENOMIC DNA]</scope>
    <source>
        <strain evidence="2">cv. V14167</strain>
    </source>
</reference>
<dbReference type="RefSeq" id="XP_020999424.1">
    <property type="nucleotide sequence ID" value="XM_021143765.1"/>
</dbReference>
<protein>
    <submittedName>
        <fullName evidence="3">Uncharacterized protein LOC107461912</fullName>
    </submittedName>
    <submittedName>
        <fullName evidence="4">Uncharacterized protein LOC107486880</fullName>
    </submittedName>
    <submittedName>
        <fullName evidence="5">Uncharacterized protein LOC110281475</fullName>
    </submittedName>
    <submittedName>
        <fullName evidence="6">Uncharacterized protein LOC127744126</fullName>
    </submittedName>
</protein>
<dbReference type="KEGG" id="adu:107486880"/>
<dbReference type="KEGG" id="adu:110281475"/>
<evidence type="ECO:0000313" key="6">
    <source>
        <dbReference type="RefSeq" id="XP_052112358.1"/>
    </source>
</evidence>
<gene>
    <name evidence="4" type="primary">LOC107486880</name>
    <name evidence="3" type="synonym">LOC107461912</name>
    <name evidence="5" type="synonym">LOC110281475</name>
    <name evidence="6" type="synonym">LOC127744126</name>
</gene>
<reference evidence="3 4" key="2">
    <citation type="submission" date="2025-04" db="UniProtKB">
        <authorList>
            <consortium name="RefSeq"/>
        </authorList>
    </citation>
    <scope>IDENTIFICATION</scope>
    <source>
        <tissue evidence="3 4">Whole plant</tissue>
    </source>
</reference>
<dbReference type="KEGG" id="adu:107461912"/>
<proteinExistence type="predicted"/>
<dbReference type="AlphaFoldDB" id="A0A6P4D9J0"/>
<dbReference type="RefSeq" id="XP_052112358.1">
    <property type="nucleotide sequence ID" value="XM_052256398.1"/>
</dbReference>
<keyword evidence="2" id="KW-1185">Reference proteome</keyword>
<dbReference type="RefSeq" id="XP_015935957.1">
    <property type="nucleotide sequence ID" value="XM_016080471.1"/>
</dbReference>
<sequence>MIKVLQEATEATYGYRPSYRKVWMAKQKAVAHIYGDWEESYAELPRWMLGVQATLEGTMVVLKTSPVRIGDQVDESTRYFHHLFWTFPPCIEVFKHCKPLVSIDVTHLYGKYGGTLLLAITQDGNSNILPVAFALVEGENAESWAFFLSHLCQHVTPQEGILVIFDRHNGIKAALEATDSSWRLPHAYRAYCIRHVTVNFALSFKGQDARRLLVNEAYAKTEAEFDYWFDIMRTENSAMCEWAN</sequence>
<dbReference type="RefSeq" id="XP_015962942.1">
    <property type="nucleotide sequence ID" value="XM_016107456.1"/>
</dbReference>
<name>A0A6P4D9J0_ARADU</name>
<organism evidence="2 4">
    <name type="scientific">Arachis duranensis</name>
    <name type="common">Wild peanut</name>
    <dbReference type="NCBI Taxonomy" id="130453"/>
    <lineage>
        <taxon>Eukaryota</taxon>
        <taxon>Viridiplantae</taxon>
        <taxon>Streptophyta</taxon>
        <taxon>Embryophyta</taxon>
        <taxon>Tracheophyta</taxon>
        <taxon>Spermatophyta</taxon>
        <taxon>Magnoliopsida</taxon>
        <taxon>eudicotyledons</taxon>
        <taxon>Gunneridae</taxon>
        <taxon>Pentapetalae</taxon>
        <taxon>rosids</taxon>
        <taxon>fabids</taxon>
        <taxon>Fabales</taxon>
        <taxon>Fabaceae</taxon>
        <taxon>Papilionoideae</taxon>
        <taxon>50 kb inversion clade</taxon>
        <taxon>dalbergioids sensu lato</taxon>
        <taxon>Dalbergieae</taxon>
        <taxon>Pterocarpus clade</taxon>
        <taxon>Arachis</taxon>
    </lineage>
</organism>
<dbReference type="KEGG" id="adu:127744126"/>
<dbReference type="Proteomes" id="UP000515211">
    <property type="component" value="Chromosome 5"/>
</dbReference>
<accession>A0A6P4D9J0</accession>
<dbReference type="GeneID" id="107461912"/>
<dbReference type="Proteomes" id="UP000515211">
    <property type="component" value="Chromosome 8"/>
</dbReference>
<evidence type="ECO:0000313" key="3">
    <source>
        <dbReference type="RefSeq" id="XP_015935957.1"/>
    </source>
</evidence>
<dbReference type="Pfam" id="PF10551">
    <property type="entry name" value="MULE"/>
    <property type="match status" value="1"/>
</dbReference>
<dbReference type="PANTHER" id="PTHR31973">
    <property type="entry name" value="POLYPROTEIN, PUTATIVE-RELATED"/>
    <property type="match status" value="1"/>
</dbReference>
<dbReference type="GeneID" id="107486880"/>
<evidence type="ECO:0000313" key="2">
    <source>
        <dbReference type="Proteomes" id="UP000515211"/>
    </source>
</evidence>
<evidence type="ECO:0000259" key="1">
    <source>
        <dbReference type="Pfam" id="PF10551"/>
    </source>
</evidence>
<dbReference type="Proteomes" id="UP000515211">
    <property type="component" value="Chromosome 1"/>
</dbReference>
<feature type="domain" description="MULE transposase" evidence="1">
    <location>
        <begin position="101"/>
        <end position="197"/>
    </location>
</feature>
<evidence type="ECO:0000313" key="4">
    <source>
        <dbReference type="RefSeq" id="XP_015962942.1"/>
    </source>
</evidence>